<evidence type="ECO:0000313" key="2">
    <source>
        <dbReference type="Proteomes" id="UP000225217"/>
    </source>
</evidence>
<name>A0A1J0GPW6_9CAUD</name>
<keyword evidence="2" id="KW-1185">Reference proteome</keyword>
<reference evidence="1 2" key="1">
    <citation type="submission" date="2016-08" db="EMBL/GenBank/DDBJ databases">
        <authorList>
            <person name="Grinspan D."/>
            <person name="Erlich J."/>
            <person name="Cui Z.D."/>
            <person name="Khazanchi R."/>
            <person name="Shaffer C.D."/>
            <person name="Hafer-Weston K.A."/>
            <person name="Elgin S.C.R."/>
            <person name="Klyczek K."/>
            <person name="Garlena R.A."/>
            <person name="Russell D.A."/>
            <person name="Pope W.H."/>
            <person name="Jacobs-Sera D."/>
            <person name="Hendrix R.W."/>
            <person name="Hatfull G.F."/>
        </authorList>
    </citation>
    <scope>NUCLEOTIDE SEQUENCE [LARGE SCALE GENOMIC DNA]</scope>
</reference>
<dbReference type="EMBL" id="KX808132">
    <property type="protein sequence ID" value="APC43622.1"/>
    <property type="molecule type" value="Genomic_DNA"/>
</dbReference>
<sequence>MPYTKSYRTIIPLEPGGDLELLRWLTRESFENTAANMGLTITEYNEREVPWLDLPPRAAEHLPLRADEYTWHEFSAVATLPQETVDWLMAESAWRKAGGK</sequence>
<gene>
    <name evidence="1" type="ORF">SEA_AMELIE_22</name>
</gene>
<evidence type="ECO:0000313" key="1">
    <source>
        <dbReference type="EMBL" id="APC43622.1"/>
    </source>
</evidence>
<proteinExistence type="predicted"/>
<accession>A0A1J0GPW6</accession>
<organism evidence="1 2">
    <name type="scientific">Mycobacterium phage Amelie</name>
    <dbReference type="NCBI Taxonomy" id="1913035"/>
    <lineage>
        <taxon>Viruses</taxon>
        <taxon>Duplodnaviria</taxon>
        <taxon>Heunggongvirae</taxon>
        <taxon>Uroviricota</taxon>
        <taxon>Caudoviricetes</taxon>
        <taxon>Weiservirinae</taxon>
        <taxon>Anayavirus</taxon>
        <taxon>Anayavirus amelie</taxon>
    </lineage>
</organism>
<protein>
    <submittedName>
        <fullName evidence="1">Minor tail protein</fullName>
    </submittedName>
</protein>
<dbReference type="Proteomes" id="UP000225217">
    <property type="component" value="Segment"/>
</dbReference>